<accession>A0A812U1J6</accession>
<evidence type="ECO:0000313" key="1">
    <source>
        <dbReference type="EMBL" id="CAE7552076.1"/>
    </source>
</evidence>
<name>A0A812U1J6_9DINO</name>
<dbReference type="AlphaFoldDB" id="A0A812U1J6"/>
<dbReference type="Proteomes" id="UP000604046">
    <property type="component" value="Unassembled WGS sequence"/>
</dbReference>
<proteinExistence type="predicted"/>
<sequence length="211" mass="22987">MPELCDRVRTNGKLADKLKASCDKRFSGLTDRKTDTVVIVSDGEVETATAADDVFANYVFDSDAGVKSVSVIKPRGRAVSPPEGMKPFSSNPFNGGYVVGENGVPPDYSVNLERAASSWYKVPNNRGLLQSQGISNRESMDWMRKLVMNEVERPDHSVSTYAKVIKESLETKWGGPFQVAVAESPFTSPSLGSASIYAEFEVGDLFVHIIA</sequence>
<keyword evidence="2" id="KW-1185">Reference proteome</keyword>
<gene>
    <name evidence="1" type="ORF">SNAT2548_LOCUS31011</name>
</gene>
<organism evidence="1 2">
    <name type="scientific">Symbiodinium natans</name>
    <dbReference type="NCBI Taxonomy" id="878477"/>
    <lineage>
        <taxon>Eukaryota</taxon>
        <taxon>Sar</taxon>
        <taxon>Alveolata</taxon>
        <taxon>Dinophyceae</taxon>
        <taxon>Suessiales</taxon>
        <taxon>Symbiodiniaceae</taxon>
        <taxon>Symbiodinium</taxon>
    </lineage>
</organism>
<comment type="caution">
    <text evidence="1">The sequence shown here is derived from an EMBL/GenBank/DDBJ whole genome shotgun (WGS) entry which is preliminary data.</text>
</comment>
<dbReference type="EMBL" id="CAJNDS010002634">
    <property type="protein sequence ID" value="CAE7552076.1"/>
    <property type="molecule type" value="Genomic_DNA"/>
</dbReference>
<reference evidence="1" key="1">
    <citation type="submission" date="2021-02" db="EMBL/GenBank/DDBJ databases">
        <authorList>
            <person name="Dougan E. K."/>
            <person name="Rhodes N."/>
            <person name="Thang M."/>
            <person name="Chan C."/>
        </authorList>
    </citation>
    <scope>NUCLEOTIDE SEQUENCE</scope>
</reference>
<protein>
    <submittedName>
        <fullName evidence="1">Uncharacterized protein</fullName>
    </submittedName>
</protein>
<evidence type="ECO:0000313" key="2">
    <source>
        <dbReference type="Proteomes" id="UP000604046"/>
    </source>
</evidence>